<feature type="domain" description="HMG box" evidence="2">
    <location>
        <begin position="160"/>
        <end position="222"/>
    </location>
</feature>
<protein>
    <recommendedName>
        <fullName evidence="2">HMG box domain-containing protein</fullName>
    </recommendedName>
</protein>
<reference evidence="3" key="1">
    <citation type="submission" date="2021-01" db="EMBL/GenBank/DDBJ databases">
        <authorList>
            <person name="Corre E."/>
            <person name="Pelletier E."/>
            <person name="Niang G."/>
            <person name="Scheremetjew M."/>
            <person name="Finn R."/>
            <person name="Kale V."/>
            <person name="Holt S."/>
            <person name="Cochrane G."/>
            <person name="Meng A."/>
            <person name="Brown T."/>
            <person name="Cohen L."/>
        </authorList>
    </citation>
    <scope>NUCLEOTIDE SEQUENCE</scope>
    <source>
        <strain evidence="3">UTEX LB 2760</strain>
    </source>
</reference>
<evidence type="ECO:0000256" key="1">
    <source>
        <dbReference type="SAM" id="MobiDB-lite"/>
    </source>
</evidence>
<sequence length="340" mass="36627">MVVSEFSAAAHNLTASAQRLSSAIGMIEEGGNMQIPMIAPVNYHAQHQQPQVISSVPPPIQNQVQPQPRAVAAKPGRKAPQRAPKKENVKAPGKGQTAKVSPTTKPIKPDAPGLPTATKQPGSVKAEQKISPTTARTDRGGKVGVTGKADTAPEPDSKSQKRNASSFDAYRQFQFGTAKLKGESFKLVDKIREIGVDWRNLGDEEKEKFKQVAEMGPEEQRRALKVLVEARVAELETEAAGQSKGAAKAAPQNGTLPNSTAKDGKTPAGKGKQSETETTKDTTKDATVKDTAEADQEGSERKRGRKRREMTRRSTSAAAAPVEELDTKGKKDKRRKKKEK</sequence>
<feature type="region of interest" description="Disordered" evidence="1">
    <location>
        <begin position="49"/>
        <end position="168"/>
    </location>
</feature>
<feature type="compositionally biased region" description="Low complexity" evidence="1">
    <location>
        <begin position="239"/>
        <end position="250"/>
    </location>
</feature>
<evidence type="ECO:0000313" key="3">
    <source>
        <dbReference type="EMBL" id="CAD8395507.1"/>
    </source>
</evidence>
<feature type="compositionally biased region" description="Basic residues" evidence="1">
    <location>
        <begin position="330"/>
        <end position="340"/>
    </location>
</feature>
<feature type="compositionally biased region" description="Polar residues" evidence="1">
    <location>
        <begin position="252"/>
        <end position="261"/>
    </location>
</feature>
<dbReference type="Gene3D" id="1.10.30.10">
    <property type="entry name" value="High mobility group box domain"/>
    <property type="match status" value="1"/>
</dbReference>
<feature type="region of interest" description="Disordered" evidence="1">
    <location>
        <begin position="237"/>
        <end position="340"/>
    </location>
</feature>
<dbReference type="CDD" id="cd00084">
    <property type="entry name" value="HMG-box_SF"/>
    <property type="match status" value="1"/>
</dbReference>
<accession>A0A7S0G2G2</accession>
<proteinExistence type="predicted"/>
<dbReference type="InterPro" id="IPR009071">
    <property type="entry name" value="HMG_box_dom"/>
</dbReference>
<gene>
    <name evidence="3" type="ORF">RMAR0315_LOCUS5493</name>
</gene>
<feature type="compositionally biased region" description="Low complexity" evidence="1">
    <location>
        <begin position="49"/>
        <end position="68"/>
    </location>
</feature>
<dbReference type="Pfam" id="PF09011">
    <property type="entry name" value="HMG_box_2"/>
    <property type="match status" value="1"/>
</dbReference>
<dbReference type="InterPro" id="IPR036910">
    <property type="entry name" value="HMG_box_dom_sf"/>
</dbReference>
<feature type="compositionally biased region" description="Basic and acidic residues" evidence="1">
    <location>
        <begin position="272"/>
        <end position="292"/>
    </location>
</feature>
<dbReference type="AlphaFoldDB" id="A0A7S0G2G2"/>
<name>A0A7S0G2G2_9RHOD</name>
<dbReference type="SUPFAM" id="SSF47095">
    <property type="entry name" value="HMG-box"/>
    <property type="match status" value="1"/>
</dbReference>
<organism evidence="3">
    <name type="scientific">Rhodosorus marinus</name>
    <dbReference type="NCBI Taxonomy" id="101924"/>
    <lineage>
        <taxon>Eukaryota</taxon>
        <taxon>Rhodophyta</taxon>
        <taxon>Stylonematophyceae</taxon>
        <taxon>Stylonematales</taxon>
        <taxon>Stylonemataceae</taxon>
        <taxon>Rhodosorus</taxon>
    </lineage>
</organism>
<evidence type="ECO:0000259" key="2">
    <source>
        <dbReference type="Pfam" id="PF09011"/>
    </source>
</evidence>
<dbReference type="EMBL" id="HBEK01010028">
    <property type="protein sequence ID" value="CAD8395507.1"/>
    <property type="molecule type" value="Transcribed_RNA"/>
</dbReference>